<evidence type="ECO:0000256" key="1">
    <source>
        <dbReference type="SAM" id="Coils"/>
    </source>
</evidence>
<dbReference type="EMBL" id="KK198754">
    <property type="protein sequence ID" value="KCW85226.1"/>
    <property type="molecule type" value="Genomic_DNA"/>
</dbReference>
<dbReference type="Gramene" id="KCW85226">
    <property type="protein sequence ID" value="KCW85226"/>
    <property type="gene ID" value="EUGRSUZ_B02066"/>
</dbReference>
<name>A0A059D466_EUCGR</name>
<evidence type="ECO:0000313" key="2">
    <source>
        <dbReference type="EMBL" id="KCW85226.1"/>
    </source>
</evidence>
<accession>A0A059D466</accession>
<dbReference type="AlphaFoldDB" id="A0A059D466"/>
<dbReference type="Pfam" id="PF12507">
    <property type="entry name" value="HCMV_UL139"/>
    <property type="match status" value="1"/>
</dbReference>
<organism evidence="2">
    <name type="scientific">Eucalyptus grandis</name>
    <name type="common">Flooded gum</name>
    <dbReference type="NCBI Taxonomy" id="71139"/>
    <lineage>
        <taxon>Eukaryota</taxon>
        <taxon>Viridiplantae</taxon>
        <taxon>Streptophyta</taxon>
        <taxon>Embryophyta</taxon>
        <taxon>Tracheophyta</taxon>
        <taxon>Spermatophyta</taxon>
        <taxon>Magnoliopsida</taxon>
        <taxon>eudicotyledons</taxon>
        <taxon>Gunneridae</taxon>
        <taxon>Pentapetalae</taxon>
        <taxon>rosids</taxon>
        <taxon>malvids</taxon>
        <taxon>Myrtales</taxon>
        <taxon>Myrtaceae</taxon>
        <taxon>Myrtoideae</taxon>
        <taxon>Eucalypteae</taxon>
        <taxon>Eucalyptus</taxon>
    </lineage>
</organism>
<sequence>MSLSAAFGKWLEQLDRTRNQRLSLSSRELQAAKSLVLESKRAAIRSMEERCLRLEWSLASQSLKISALESKIAALDAEYDNNVQRLRELKCEVEELEEAEKEKDGFYRAQTSEMKDFKEATNGFVVDCQICIEELRDELNEVLKMEGQLLNYFGFRIFVPTTKMKKKKKEPVGTWNRPRSV</sequence>
<dbReference type="InParanoid" id="A0A059D466"/>
<keyword evidence="1" id="KW-0175">Coiled coil</keyword>
<dbReference type="InterPro" id="IPR021042">
    <property type="entry name" value="Herpes_UL139_cytomegalovirus"/>
</dbReference>
<dbReference type="PANTHER" id="PTHR37214">
    <property type="entry name" value="CYTOMEGALOVIRUS UL139 PROTEIN"/>
    <property type="match status" value="1"/>
</dbReference>
<protein>
    <submittedName>
        <fullName evidence="2">Uncharacterized protein</fullName>
    </submittedName>
</protein>
<gene>
    <name evidence="2" type="ORF">EUGRSUZ_B02066</name>
</gene>
<dbReference type="PANTHER" id="PTHR37214:SF2">
    <property type="entry name" value="CYTOMEGALOVIRUS UL139 PROTEIN"/>
    <property type="match status" value="1"/>
</dbReference>
<proteinExistence type="predicted"/>
<feature type="coiled-coil region" evidence="1">
    <location>
        <begin position="58"/>
        <end position="109"/>
    </location>
</feature>
<reference evidence="2" key="1">
    <citation type="submission" date="2013-07" db="EMBL/GenBank/DDBJ databases">
        <title>The genome of Eucalyptus grandis.</title>
        <authorList>
            <person name="Schmutz J."/>
            <person name="Hayes R."/>
            <person name="Myburg A."/>
            <person name="Tuskan G."/>
            <person name="Grattapaglia D."/>
            <person name="Rokhsar D.S."/>
        </authorList>
    </citation>
    <scope>NUCLEOTIDE SEQUENCE</scope>
    <source>
        <tissue evidence="2">Leaf extractions</tissue>
    </source>
</reference>